<dbReference type="EMBL" id="JAQOWY010000780">
    <property type="protein sequence ID" value="KAK1838705.1"/>
    <property type="molecule type" value="Genomic_DNA"/>
</dbReference>
<evidence type="ECO:0008006" key="4">
    <source>
        <dbReference type="Google" id="ProtNLM"/>
    </source>
</evidence>
<organism evidence="2 3">
    <name type="scientific">Colletotrichum chrysophilum</name>
    <dbReference type="NCBI Taxonomy" id="1836956"/>
    <lineage>
        <taxon>Eukaryota</taxon>
        <taxon>Fungi</taxon>
        <taxon>Dikarya</taxon>
        <taxon>Ascomycota</taxon>
        <taxon>Pezizomycotina</taxon>
        <taxon>Sordariomycetes</taxon>
        <taxon>Hypocreomycetidae</taxon>
        <taxon>Glomerellales</taxon>
        <taxon>Glomerellaceae</taxon>
        <taxon>Colletotrichum</taxon>
        <taxon>Colletotrichum gloeosporioides species complex</taxon>
    </lineage>
</organism>
<name>A0AAD9A176_9PEZI</name>
<protein>
    <recommendedName>
        <fullName evidence="4">Secreted protein</fullName>
    </recommendedName>
</protein>
<evidence type="ECO:0000256" key="1">
    <source>
        <dbReference type="SAM" id="SignalP"/>
    </source>
</evidence>
<evidence type="ECO:0000313" key="3">
    <source>
        <dbReference type="Proteomes" id="UP001243330"/>
    </source>
</evidence>
<gene>
    <name evidence="2" type="ORF">CCHR01_18673</name>
</gene>
<comment type="caution">
    <text evidence="2">The sequence shown here is derived from an EMBL/GenBank/DDBJ whole genome shotgun (WGS) entry which is preliminary data.</text>
</comment>
<sequence length="74" mass="7829">MRRTTRAQHLAAVAISALVKLPSASISRIKLCCDCARVGAIVDDGNRWTTSLLTMGTGVLTEESKGHVESGLFG</sequence>
<keyword evidence="3" id="KW-1185">Reference proteome</keyword>
<evidence type="ECO:0000313" key="2">
    <source>
        <dbReference type="EMBL" id="KAK1838705.1"/>
    </source>
</evidence>
<dbReference type="Proteomes" id="UP001243330">
    <property type="component" value="Unassembled WGS sequence"/>
</dbReference>
<proteinExistence type="predicted"/>
<keyword evidence="1" id="KW-0732">Signal</keyword>
<reference evidence="2" key="1">
    <citation type="submission" date="2023-01" db="EMBL/GenBank/DDBJ databases">
        <title>Colletotrichum chrysophilum M932 genome sequence.</title>
        <authorList>
            <person name="Baroncelli R."/>
        </authorList>
    </citation>
    <scope>NUCLEOTIDE SEQUENCE</scope>
    <source>
        <strain evidence="2">M932</strain>
    </source>
</reference>
<feature type="signal peptide" evidence="1">
    <location>
        <begin position="1"/>
        <end position="24"/>
    </location>
</feature>
<feature type="chain" id="PRO_5041997326" description="Secreted protein" evidence="1">
    <location>
        <begin position="25"/>
        <end position="74"/>
    </location>
</feature>
<dbReference type="AlphaFoldDB" id="A0AAD9A176"/>
<accession>A0AAD9A176</accession>